<dbReference type="AlphaFoldDB" id="A0A3B0MLA2"/>
<accession>A0A3B0MLA2</accession>
<evidence type="ECO:0000256" key="1">
    <source>
        <dbReference type="ARBA" id="ARBA00004173"/>
    </source>
</evidence>
<proteinExistence type="inferred from homology"/>
<protein>
    <submittedName>
        <fullName evidence="5">ATP11 protein, putative</fullName>
    </submittedName>
</protein>
<dbReference type="EMBL" id="UIVT01000002">
    <property type="protein sequence ID" value="SVP90585.1"/>
    <property type="molecule type" value="Genomic_DNA"/>
</dbReference>
<dbReference type="InterPro" id="IPR010591">
    <property type="entry name" value="ATP11"/>
</dbReference>
<reference evidence="5" key="1">
    <citation type="submission" date="2018-07" db="EMBL/GenBank/DDBJ databases">
        <authorList>
            <person name="Quirk P.G."/>
            <person name="Krulwich T.A."/>
        </authorList>
    </citation>
    <scope>NUCLEOTIDE SEQUENCE</scope>
    <source>
        <strain evidence="5">Anand</strain>
    </source>
</reference>
<organism evidence="5">
    <name type="scientific">Theileria annulata</name>
    <dbReference type="NCBI Taxonomy" id="5874"/>
    <lineage>
        <taxon>Eukaryota</taxon>
        <taxon>Sar</taxon>
        <taxon>Alveolata</taxon>
        <taxon>Apicomplexa</taxon>
        <taxon>Aconoidasida</taxon>
        <taxon>Piroplasmida</taxon>
        <taxon>Theileriidae</taxon>
        <taxon>Theileria</taxon>
    </lineage>
</organism>
<dbReference type="GO" id="GO:0005739">
    <property type="term" value="C:mitochondrion"/>
    <property type="evidence" value="ECO:0007669"/>
    <property type="project" value="UniProtKB-SubCell"/>
</dbReference>
<evidence type="ECO:0000256" key="2">
    <source>
        <dbReference type="ARBA" id="ARBA00009116"/>
    </source>
</evidence>
<dbReference type="PANTHER" id="PTHR13126:SF0">
    <property type="entry name" value="ATP SYNTHASE MITOCHONDRIAL F1 COMPLEX ASSEMBLY FACTOR 1"/>
    <property type="match status" value="1"/>
</dbReference>
<keyword evidence="3" id="KW-0809">Transit peptide</keyword>
<evidence type="ECO:0000256" key="4">
    <source>
        <dbReference type="ARBA" id="ARBA00023128"/>
    </source>
</evidence>
<dbReference type="EMBL" id="UIVS01000002">
    <property type="protein sequence ID" value="SVP91101.1"/>
    <property type="molecule type" value="Genomic_DNA"/>
</dbReference>
<sequence>MLLTKILLNMRNSIKLNDIMKLQLLKKLSSKDIIEIWKSKNNEKIYSTVMNSEKYMKIKTNSKICKNFIIPIKFNENYYNIFLQFNEKIILFTSLDYIQKFGIKNTNPIIYMTFYDELVKTHDLILLRTNILNNHLNKLQVINLIENTLKFYLDFNLFQWVKLFNLNPKQFNYKQYLNQNKHIFNI</sequence>
<evidence type="ECO:0000313" key="6">
    <source>
        <dbReference type="EMBL" id="SVP91101.1"/>
    </source>
</evidence>
<dbReference type="Pfam" id="PF06644">
    <property type="entry name" value="ATP11"/>
    <property type="match status" value="1"/>
</dbReference>
<evidence type="ECO:0000256" key="3">
    <source>
        <dbReference type="ARBA" id="ARBA00022946"/>
    </source>
</evidence>
<comment type="similarity">
    <text evidence="2">Belongs to the ATP11 family.</text>
</comment>
<keyword evidence="4" id="KW-0496">Mitochondrion</keyword>
<evidence type="ECO:0000313" key="5">
    <source>
        <dbReference type="EMBL" id="SVP90585.1"/>
    </source>
</evidence>
<dbReference type="GO" id="GO:0033615">
    <property type="term" value="P:mitochondrial proton-transporting ATP synthase complex assembly"/>
    <property type="evidence" value="ECO:0007669"/>
    <property type="project" value="TreeGrafter"/>
</dbReference>
<dbReference type="PANTHER" id="PTHR13126">
    <property type="entry name" value="CHAPERONE ATP11"/>
    <property type="match status" value="1"/>
</dbReference>
<name>A0A3B0MLA2_THEAN</name>
<dbReference type="VEuPathDB" id="PiroplasmaDB:TA15600"/>
<gene>
    <name evidence="5" type="ORF">TAT_000129400</name>
    <name evidence="6" type="ORF">TAV_000129500</name>
</gene>
<comment type="subcellular location">
    <subcellularLocation>
        <location evidence="1">Mitochondrion</location>
    </subcellularLocation>
</comment>